<dbReference type="PANTHER" id="PTHR34135:SF2">
    <property type="entry name" value="LYSOZYME"/>
    <property type="match status" value="1"/>
</dbReference>
<gene>
    <name evidence="2" type="primary">acm</name>
    <name evidence="2" type="ORF">ERS852471_00946</name>
</gene>
<dbReference type="GO" id="GO:0016052">
    <property type="term" value="P:carbohydrate catabolic process"/>
    <property type="evidence" value="ECO:0007669"/>
    <property type="project" value="TreeGrafter"/>
</dbReference>
<dbReference type="EC" id="3.2.1.17" evidence="2"/>
<dbReference type="InterPro" id="IPR013783">
    <property type="entry name" value="Ig-like_fold"/>
</dbReference>
<accession>A0A174C880</accession>
<dbReference type="GO" id="GO:0016998">
    <property type="term" value="P:cell wall macromolecule catabolic process"/>
    <property type="evidence" value="ECO:0007669"/>
    <property type="project" value="InterPro"/>
</dbReference>
<dbReference type="GO" id="GO:0009253">
    <property type="term" value="P:peptidoglycan catabolic process"/>
    <property type="evidence" value="ECO:0007669"/>
    <property type="project" value="InterPro"/>
</dbReference>
<dbReference type="Gene3D" id="3.20.20.80">
    <property type="entry name" value="Glycosidases"/>
    <property type="match status" value="1"/>
</dbReference>
<evidence type="ECO:0000313" key="2">
    <source>
        <dbReference type="EMBL" id="CUO09721.1"/>
    </source>
</evidence>
<dbReference type="PANTHER" id="PTHR34135">
    <property type="entry name" value="LYSOZYME"/>
    <property type="match status" value="1"/>
</dbReference>
<name>A0A174C880_9CLOT</name>
<dbReference type="InterPro" id="IPR017853">
    <property type="entry name" value="GH"/>
</dbReference>
<reference evidence="2 3" key="1">
    <citation type="submission" date="2015-09" db="EMBL/GenBank/DDBJ databases">
        <authorList>
            <consortium name="Pathogen Informatics"/>
        </authorList>
    </citation>
    <scope>NUCLEOTIDE SEQUENCE [LARGE SCALE GENOMIC DNA]</scope>
    <source>
        <strain evidence="2 3">2789STDY5834856</strain>
    </source>
</reference>
<evidence type="ECO:0000313" key="3">
    <source>
        <dbReference type="Proteomes" id="UP000095594"/>
    </source>
</evidence>
<dbReference type="OrthoDB" id="9765879at2"/>
<dbReference type="EMBL" id="CYZX01000005">
    <property type="protein sequence ID" value="CUO09721.1"/>
    <property type="molecule type" value="Genomic_DNA"/>
</dbReference>
<dbReference type="CDD" id="cd00599">
    <property type="entry name" value="GH25_muramidase"/>
    <property type="match status" value="1"/>
</dbReference>
<organism evidence="2 3">
    <name type="scientific">Clostridium disporicum</name>
    <dbReference type="NCBI Taxonomy" id="84024"/>
    <lineage>
        <taxon>Bacteria</taxon>
        <taxon>Bacillati</taxon>
        <taxon>Bacillota</taxon>
        <taxon>Clostridia</taxon>
        <taxon>Eubacteriales</taxon>
        <taxon>Clostridiaceae</taxon>
        <taxon>Clostridium</taxon>
    </lineage>
</organism>
<dbReference type="AlphaFoldDB" id="A0A174C880"/>
<evidence type="ECO:0000256" key="1">
    <source>
        <dbReference type="ARBA" id="ARBA00010646"/>
    </source>
</evidence>
<dbReference type="Proteomes" id="UP000095594">
    <property type="component" value="Unassembled WGS sequence"/>
</dbReference>
<comment type="similarity">
    <text evidence="1">Belongs to the glycosyl hydrolase 25 family.</text>
</comment>
<keyword evidence="2" id="KW-0326">Glycosidase</keyword>
<dbReference type="PROSITE" id="PS51904">
    <property type="entry name" value="GLYCOSYL_HYDROL_F25_2"/>
    <property type="match status" value="1"/>
</dbReference>
<proteinExistence type="inferred from homology"/>
<keyword evidence="2" id="KW-0378">Hydrolase</keyword>
<dbReference type="GO" id="GO:0003796">
    <property type="term" value="F:lysozyme activity"/>
    <property type="evidence" value="ECO:0007669"/>
    <property type="project" value="UniProtKB-EC"/>
</dbReference>
<dbReference type="Gene3D" id="2.60.40.10">
    <property type="entry name" value="Immunoglobulins"/>
    <property type="match status" value="1"/>
</dbReference>
<dbReference type="RefSeq" id="WP_055264455.1">
    <property type="nucleotide sequence ID" value="NZ_CABIXQ010000005.1"/>
</dbReference>
<dbReference type="SUPFAM" id="SSF51445">
    <property type="entry name" value="(Trans)glycosidases"/>
    <property type="match status" value="1"/>
</dbReference>
<protein>
    <submittedName>
        <fullName evidence="2">Glycoside hydrolase, family 25</fullName>
        <ecNumber evidence="2">3.2.1.17</ecNumber>
    </submittedName>
</protein>
<dbReference type="InterPro" id="IPR002053">
    <property type="entry name" value="Glyco_hydro_25"/>
</dbReference>
<dbReference type="Pfam" id="PF01183">
    <property type="entry name" value="Glyco_hydro_25"/>
    <property type="match status" value="1"/>
</dbReference>
<sequence length="313" mass="35536">MQNKNDKSLFGVDINEYTQNVDFTVLATKIDFLYLRASGSASGRFRRDNKFLEFAQKSREYGIPVGAYHFGVPADDLTTADAQCDDFIEVLQEGFGKKDYGDLFPVIDVEVPTDKSLAVETVVNWIDRFRKRFEKKTRRRIMLYTGTFYVELYNNFFIPGRGYPLKNMILWIAMYTAIPGNPAYPPDVGGWTRWRVWQYSESANVQGIGNPVDANWGPNSIDYLIQPRSVTGLRATKRGNTINIRWNANTDADLLGYNLFANNYWIGTVDANDTEFTIPVSSLPFTQSGPIKISIEAFDLDGETSRVRTTVTV</sequence>